<feature type="repeat" description="WD" evidence="3">
    <location>
        <begin position="414"/>
        <end position="455"/>
    </location>
</feature>
<dbReference type="Pfam" id="PF00400">
    <property type="entry name" value="WD40"/>
    <property type="match status" value="6"/>
</dbReference>
<reference evidence="5" key="1">
    <citation type="submission" date="2021-12" db="EMBL/GenBank/DDBJ databases">
        <title>Prjna785345.</title>
        <authorList>
            <person name="Rujirawat T."/>
            <person name="Krajaejun T."/>
        </authorList>
    </citation>
    <scope>NUCLEOTIDE SEQUENCE</scope>
    <source>
        <strain evidence="5">Pi057C3</strain>
    </source>
</reference>
<feature type="repeat" description="WD" evidence="3">
    <location>
        <begin position="244"/>
        <end position="285"/>
    </location>
</feature>
<evidence type="ECO:0000256" key="3">
    <source>
        <dbReference type="PROSITE-ProRule" id="PRU00221"/>
    </source>
</evidence>
<gene>
    <name evidence="5" type="ORF">P43SY_009316</name>
</gene>
<protein>
    <recommendedName>
        <fullName evidence="7">Autophagy-related protein 16 domain-containing protein</fullName>
    </recommendedName>
</protein>
<evidence type="ECO:0000313" key="5">
    <source>
        <dbReference type="EMBL" id="KAJ0399735.1"/>
    </source>
</evidence>
<keyword evidence="2" id="KW-0677">Repeat</keyword>
<feature type="repeat" description="WD" evidence="3">
    <location>
        <begin position="330"/>
        <end position="372"/>
    </location>
</feature>
<dbReference type="InterPro" id="IPR019775">
    <property type="entry name" value="WD40_repeat_CS"/>
</dbReference>
<sequence>MEHPEQWFSDVAPRLLDERNRREVEYFSELIASYQQLLFRSAAGSLAASSALSLSASASLGRPSTPPDDAVAQRYLSTIQRLEKELSDKNAQLATYAGSQLQLVNESKQLLQERQQWEHQLEFFAKRLEEEMLLNEEKDSAMKELNDALLLVREELVRHKELLEATEQDNAALQKRIRELEAQLLRKSEMMQEWLAAHEPPDEMTPRGGSMASQEMAEAVSRLILDQSSVKISSRVVSRVAQSIRAHATEVNSVCFNASGKVLFSGSSDGTVRAWEATTCRAVGEYRGTGTAHPLLCVRVSEDGEMVLGTGCDRKCFVWRVGTGRVFQTLTGHKGKVLAAEFSTLAPNEVITGSSDRSLRVWDVAKGRSVQSINCRSSCNDLAMALGGQFASAHQDGAVRFWDARSKQPLQELVGLHTDQVTSVSFSRDGTRLLTNSRDNTLHVVDTRTFESVVALRHPAYQAGFDWAQASLSPDGAYAAAGGSSGSVFLWNTISGKLERELSMGHQGAVACCVWRPDGDGLASCDKNGCLVLWD</sequence>
<dbReference type="PROSITE" id="PS00678">
    <property type="entry name" value="WD_REPEATS_1"/>
    <property type="match status" value="2"/>
</dbReference>
<dbReference type="GO" id="GO:0000045">
    <property type="term" value="P:autophagosome assembly"/>
    <property type="evidence" value="ECO:0007669"/>
    <property type="project" value="InterPro"/>
</dbReference>
<evidence type="ECO:0000313" key="6">
    <source>
        <dbReference type="Proteomes" id="UP001209570"/>
    </source>
</evidence>
<name>A0AAD5LIJ7_PYTIN</name>
<comment type="caution">
    <text evidence="5">The sequence shown here is derived from an EMBL/GenBank/DDBJ whole genome shotgun (WGS) entry which is preliminary data.</text>
</comment>
<dbReference type="InterPro" id="IPR001680">
    <property type="entry name" value="WD40_rpt"/>
</dbReference>
<evidence type="ECO:0008006" key="7">
    <source>
        <dbReference type="Google" id="ProtNLM"/>
    </source>
</evidence>
<dbReference type="AlphaFoldDB" id="A0AAD5LIJ7"/>
<dbReference type="EMBL" id="JAKCXM010000173">
    <property type="protein sequence ID" value="KAJ0399735.1"/>
    <property type="molecule type" value="Genomic_DNA"/>
</dbReference>
<dbReference type="Proteomes" id="UP001209570">
    <property type="component" value="Unassembled WGS sequence"/>
</dbReference>
<dbReference type="PROSITE" id="PS50082">
    <property type="entry name" value="WD_REPEATS_2"/>
    <property type="match status" value="5"/>
</dbReference>
<organism evidence="5 6">
    <name type="scientific">Pythium insidiosum</name>
    <name type="common">Pythiosis disease agent</name>
    <dbReference type="NCBI Taxonomy" id="114742"/>
    <lineage>
        <taxon>Eukaryota</taxon>
        <taxon>Sar</taxon>
        <taxon>Stramenopiles</taxon>
        <taxon>Oomycota</taxon>
        <taxon>Peronosporomycetes</taxon>
        <taxon>Pythiales</taxon>
        <taxon>Pythiaceae</taxon>
        <taxon>Pythium</taxon>
    </lineage>
</organism>
<dbReference type="InterPro" id="IPR020472">
    <property type="entry name" value="WD40_PAC1"/>
</dbReference>
<dbReference type="Gene3D" id="2.130.10.10">
    <property type="entry name" value="YVTN repeat-like/Quinoprotein amine dehydrogenase"/>
    <property type="match status" value="2"/>
</dbReference>
<evidence type="ECO:0000256" key="1">
    <source>
        <dbReference type="ARBA" id="ARBA00022574"/>
    </source>
</evidence>
<dbReference type="PROSITE" id="PS50294">
    <property type="entry name" value="WD_REPEATS_REGION"/>
    <property type="match status" value="4"/>
</dbReference>
<feature type="coiled-coil region" evidence="4">
    <location>
        <begin position="72"/>
        <end position="197"/>
    </location>
</feature>
<dbReference type="InterPro" id="IPR015943">
    <property type="entry name" value="WD40/YVTN_repeat-like_dom_sf"/>
</dbReference>
<evidence type="ECO:0000256" key="2">
    <source>
        <dbReference type="ARBA" id="ARBA00022737"/>
    </source>
</evidence>
<dbReference type="InterPro" id="IPR036322">
    <property type="entry name" value="WD40_repeat_dom_sf"/>
</dbReference>
<dbReference type="PANTHER" id="PTHR19878">
    <property type="entry name" value="AUTOPHAGY PROTEIN 16-LIKE"/>
    <property type="match status" value="1"/>
</dbReference>
<keyword evidence="4" id="KW-0175">Coiled coil</keyword>
<feature type="repeat" description="WD" evidence="3">
    <location>
        <begin position="390"/>
        <end position="412"/>
    </location>
</feature>
<feature type="repeat" description="WD" evidence="3">
    <location>
        <begin position="503"/>
        <end position="535"/>
    </location>
</feature>
<keyword evidence="1 3" id="KW-0853">WD repeat</keyword>
<dbReference type="PANTHER" id="PTHR19878:SF8">
    <property type="entry name" value="AUTOPHAGY-RELATED 16, ISOFORM F"/>
    <property type="match status" value="1"/>
</dbReference>
<dbReference type="InterPro" id="IPR045160">
    <property type="entry name" value="ATG16"/>
</dbReference>
<accession>A0AAD5LIJ7</accession>
<evidence type="ECO:0000256" key="4">
    <source>
        <dbReference type="SAM" id="Coils"/>
    </source>
</evidence>
<proteinExistence type="predicted"/>
<dbReference type="CDD" id="cd00200">
    <property type="entry name" value="WD40"/>
    <property type="match status" value="1"/>
</dbReference>
<dbReference type="SMART" id="SM00320">
    <property type="entry name" value="WD40"/>
    <property type="match status" value="7"/>
</dbReference>
<dbReference type="PRINTS" id="PR00320">
    <property type="entry name" value="GPROTEINBRPT"/>
</dbReference>
<dbReference type="SUPFAM" id="SSF50978">
    <property type="entry name" value="WD40 repeat-like"/>
    <property type="match status" value="1"/>
</dbReference>
<keyword evidence="6" id="KW-1185">Reference proteome</keyword>